<dbReference type="InterPro" id="IPR003593">
    <property type="entry name" value="AAA+_ATPase"/>
</dbReference>
<dbReference type="InterPro" id="IPR040627">
    <property type="entry name" value="T3SS_ATPase_C"/>
</dbReference>
<name>A0A0T9M1I4_YERIN</name>
<dbReference type="NCBIfam" id="TIGR01026">
    <property type="entry name" value="fliI_yscN"/>
    <property type="match status" value="1"/>
</dbReference>
<comment type="subcellular location">
    <subcellularLocation>
        <location evidence="1">Cytoplasm</location>
    </subcellularLocation>
</comment>
<dbReference type="InterPro" id="IPR027417">
    <property type="entry name" value="P-loop_NTPase"/>
</dbReference>
<keyword evidence="4" id="KW-0547">Nucleotide-binding</keyword>
<evidence type="ECO:0000259" key="13">
    <source>
        <dbReference type="SMART" id="SM00382"/>
    </source>
</evidence>
<comment type="catalytic activity">
    <reaction evidence="12">
        <text>ATP + H2O + cellular proteinSide 1 = ADP + phosphate + cellular proteinSide 2.</text>
        <dbReference type="EC" id="7.4.2.8"/>
    </reaction>
</comment>
<keyword evidence="3" id="KW-0963">Cytoplasm</keyword>
<organism evidence="14 15">
    <name type="scientific">Yersinia intermedia</name>
    <dbReference type="NCBI Taxonomy" id="631"/>
    <lineage>
        <taxon>Bacteria</taxon>
        <taxon>Pseudomonadati</taxon>
        <taxon>Pseudomonadota</taxon>
        <taxon>Gammaproteobacteria</taxon>
        <taxon>Enterobacterales</taxon>
        <taxon>Yersiniaceae</taxon>
        <taxon>Yersinia</taxon>
    </lineage>
</organism>
<keyword evidence="7" id="KW-1278">Translocase</keyword>
<evidence type="ECO:0000256" key="6">
    <source>
        <dbReference type="ARBA" id="ARBA00022927"/>
    </source>
</evidence>
<reference evidence="14 15" key="1">
    <citation type="submission" date="2015-03" db="EMBL/GenBank/DDBJ databases">
        <authorList>
            <person name="Murphy D."/>
        </authorList>
    </citation>
    <scope>NUCLEOTIDE SEQUENCE [LARGE SCALE GENOMIC DNA]</scope>
    <source>
        <strain evidence="14 15">BR165/97</strain>
    </source>
</reference>
<gene>
    <name evidence="14" type="primary">yscN</name>
    <name evidence="14" type="ORF">ERS008530_01371</name>
</gene>
<evidence type="ECO:0000256" key="8">
    <source>
        <dbReference type="ARBA" id="ARBA00023026"/>
    </source>
</evidence>
<dbReference type="InterPro" id="IPR020003">
    <property type="entry name" value="ATPase_a/bsu_AS"/>
</dbReference>
<keyword evidence="2" id="KW-0813">Transport</keyword>
<keyword evidence="14" id="KW-0378">Hydrolase</keyword>
<dbReference type="InterPro" id="IPR000194">
    <property type="entry name" value="ATPase_F1/V1/A1_a/bsu_nucl-bd"/>
</dbReference>
<evidence type="ECO:0000313" key="15">
    <source>
        <dbReference type="Proteomes" id="UP000038750"/>
    </source>
</evidence>
<protein>
    <recommendedName>
        <fullName evidence="11">Type 3 secretion system ATPase</fullName>
        <ecNumber evidence="10">7.4.2.8</ecNumber>
    </recommendedName>
</protein>
<dbReference type="eggNOG" id="COG1157">
    <property type="taxonomic scope" value="Bacteria"/>
</dbReference>
<evidence type="ECO:0000256" key="4">
    <source>
        <dbReference type="ARBA" id="ARBA00022741"/>
    </source>
</evidence>
<evidence type="ECO:0000256" key="12">
    <source>
        <dbReference type="ARBA" id="ARBA00034006"/>
    </source>
</evidence>
<sequence>MNLMKLPDSPTLSAQLHHQLRLSSLPPDGIAYRGPILDVGPTLLRANLPGVALGELCRIASPDMLAEVVAIEQQTALLSPFASSAGLRSGQWVSPLGHSHRVKVGPSLLGRVLDGLGGAMDGGPSVIGHWRELDCQPPEPLARQPIRQILTTGIRAIDGVLSCGEGQRVGIFAAAGVGKSSLLSMLCAGSNADVMVLALIGERGREVREFLDQVLTPETRARTVVVVATSDRPALERLKGIYTATTVAEYFRERGLKVLLMVDSLTRYARAAREIGLAAGELPAAGSFPPSVFAALPRLLERAGNSECGSITAFYTVLVEGDDMNEPVADEVRSLLDGHIVLSRRLAGAGHYPAIDIAASVSRIMPQIVTVEHLALAQKLRQIQACYQEIELLVRVGEYQAGQDPQADDALQRYPKICAFLQQENALSCHSDAVSLNHTLEQLGQIIN</sequence>
<dbReference type="GO" id="GO:0005737">
    <property type="term" value="C:cytoplasm"/>
    <property type="evidence" value="ECO:0007669"/>
    <property type="project" value="UniProtKB-SubCell"/>
</dbReference>
<evidence type="ECO:0000256" key="2">
    <source>
        <dbReference type="ARBA" id="ARBA00022448"/>
    </source>
</evidence>
<dbReference type="GO" id="GO:0030254">
    <property type="term" value="P:protein secretion by the type III secretion system"/>
    <property type="evidence" value="ECO:0007669"/>
    <property type="project" value="InterPro"/>
</dbReference>
<dbReference type="EC" id="7.4.2.8" evidence="10"/>
<feature type="domain" description="AAA+ ATPase" evidence="13">
    <location>
        <begin position="165"/>
        <end position="346"/>
    </location>
</feature>
<dbReference type="EMBL" id="CPZJ01000004">
    <property type="protein sequence ID" value="CNF50146.1"/>
    <property type="molecule type" value="Genomic_DNA"/>
</dbReference>
<proteinExistence type="inferred from homology"/>
<evidence type="ECO:0000256" key="3">
    <source>
        <dbReference type="ARBA" id="ARBA00022490"/>
    </source>
</evidence>
<accession>A0A0T9M1I4</accession>
<keyword evidence="6" id="KW-0653">Protein transport</keyword>
<dbReference type="GO" id="GO:0005524">
    <property type="term" value="F:ATP binding"/>
    <property type="evidence" value="ECO:0007669"/>
    <property type="project" value="UniProtKB-KW"/>
</dbReference>
<dbReference type="AlphaFoldDB" id="A0A0T9M1I4"/>
<evidence type="ECO:0000256" key="10">
    <source>
        <dbReference type="ARBA" id="ARBA00024382"/>
    </source>
</evidence>
<dbReference type="Pfam" id="PF00006">
    <property type="entry name" value="ATP-synt_ab"/>
    <property type="match status" value="1"/>
</dbReference>
<evidence type="ECO:0000256" key="11">
    <source>
        <dbReference type="ARBA" id="ARBA00024442"/>
    </source>
</evidence>
<dbReference type="CDD" id="cd01136">
    <property type="entry name" value="ATPase_flagellum-secretory_path_III"/>
    <property type="match status" value="1"/>
</dbReference>
<dbReference type="FunFam" id="3.40.50.12240:FF:000002">
    <property type="entry name" value="Flagellum-specific ATP synthase FliI"/>
    <property type="match status" value="1"/>
</dbReference>
<evidence type="ECO:0000313" key="14">
    <source>
        <dbReference type="EMBL" id="CNF50146.1"/>
    </source>
</evidence>
<dbReference type="PANTHER" id="PTHR15184">
    <property type="entry name" value="ATP SYNTHASE"/>
    <property type="match status" value="1"/>
</dbReference>
<dbReference type="InterPro" id="IPR005714">
    <property type="entry name" value="ATPase_T3SS_FliI/YscN"/>
</dbReference>
<keyword evidence="8" id="KW-0843">Virulence</keyword>
<dbReference type="Pfam" id="PF18269">
    <property type="entry name" value="T3SS_ATPase_C"/>
    <property type="match status" value="1"/>
</dbReference>
<dbReference type="InterPro" id="IPR050053">
    <property type="entry name" value="ATPase_alpha/beta_chains"/>
</dbReference>
<dbReference type="GO" id="GO:0046933">
    <property type="term" value="F:proton-transporting ATP synthase activity, rotational mechanism"/>
    <property type="evidence" value="ECO:0007669"/>
    <property type="project" value="TreeGrafter"/>
</dbReference>
<dbReference type="NCBIfam" id="NF005295">
    <property type="entry name" value="PRK06820.1"/>
    <property type="match status" value="1"/>
</dbReference>
<dbReference type="PANTHER" id="PTHR15184:SF62">
    <property type="entry name" value="SPI-2 TYPE 3 SECRETION SYSTEM ATPASE"/>
    <property type="match status" value="1"/>
</dbReference>
<evidence type="ECO:0000256" key="9">
    <source>
        <dbReference type="ARBA" id="ARBA00024342"/>
    </source>
</evidence>
<evidence type="ECO:0000256" key="1">
    <source>
        <dbReference type="ARBA" id="ARBA00004496"/>
    </source>
</evidence>
<evidence type="ECO:0000256" key="5">
    <source>
        <dbReference type="ARBA" id="ARBA00022840"/>
    </source>
</evidence>
<dbReference type="Proteomes" id="UP000038750">
    <property type="component" value="Unassembled WGS sequence"/>
</dbReference>
<dbReference type="SUPFAM" id="SSF52540">
    <property type="entry name" value="P-loop containing nucleoside triphosphate hydrolases"/>
    <property type="match status" value="1"/>
</dbReference>
<keyword evidence="5" id="KW-0067">ATP-binding</keyword>
<comment type="similarity">
    <text evidence="9">Belongs to the ATPase alpha/beta chains family. T3SS ATPase subfamily.</text>
</comment>
<dbReference type="PROSITE" id="PS00152">
    <property type="entry name" value="ATPASE_ALPHA_BETA"/>
    <property type="match status" value="1"/>
</dbReference>
<dbReference type="STRING" id="631.CH53_1412"/>
<dbReference type="Gene3D" id="3.40.50.12240">
    <property type="match status" value="1"/>
</dbReference>
<dbReference type="SMART" id="SM00382">
    <property type="entry name" value="AAA"/>
    <property type="match status" value="1"/>
</dbReference>
<dbReference type="GO" id="GO:0008564">
    <property type="term" value="F:protein-exporting ATPase activity"/>
    <property type="evidence" value="ECO:0007669"/>
    <property type="project" value="UniProtKB-EC"/>
</dbReference>
<dbReference type="GO" id="GO:0030257">
    <property type="term" value="C:type III protein secretion system complex"/>
    <property type="evidence" value="ECO:0007669"/>
    <property type="project" value="InterPro"/>
</dbReference>
<evidence type="ECO:0000256" key="7">
    <source>
        <dbReference type="ARBA" id="ARBA00022967"/>
    </source>
</evidence>
<dbReference type="GO" id="GO:0016887">
    <property type="term" value="F:ATP hydrolysis activity"/>
    <property type="evidence" value="ECO:0007669"/>
    <property type="project" value="InterPro"/>
</dbReference>